<dbReference type="AlphaFoldDB" id="A0ABD3C1X0"/>
<evidence type="ECO:0000256" key="2">
    <source>
        <dbReference type="ARBA" id="ARBA00023163"/>
    </source>
</evidence>
<evidence type="ECO:0000256" key="3">
    <source>
        <dbReference type="PROSITE-ProRule" id="PRU01191"/>
    </source>
</evidence>
<keyword evidence="6" id="KW-1185">Reference proteome</keyword>
<sequence length="598" mass="68796">MAEEQSIGGAYLPQNQPSSNGAISISTSVVDESYHNDCEFSDGVLRYINQMLMERSFYQVIGKKYPPSPDNNYSSYVNYFNNSTISSSGGSGSGYLFDIVDPNWPNASTENYDDYLSNYVVSSSSKNLMHSESWNFEKGLDDAGMFLPNASRILDVNDVLENNNETEIENSNFEKRGKKNRQADDNNCEDERSKKLPAVYPETYSLPIEEFDDVLLHTVGEHRKKRSNSMVEIEEIELTSLLINCAQSIAADDRHTADELLRKIRKHSSPWGDGGQRLAHYFADGLEARLSGTGSHIYKDLMSKRTTVSDYLRAYYTCIASCPFFSISNFTSNKLIESKSEKAMRVHVIDFDGGPPKLRITGIDFPQPGFRPAERIEDTGRHLARYAETFNVPFEYNAIAQKWETIIIEDLKIEKGEFVVVNCMYRADNLQNKIEFETGSEECQRDMVLSLIRKINPDIFVHGIVNGTYSVPYFVTRFREALFRFWAVYDMLEMSIPRESPERMLIEKGVFGKEALNVIACEGWERVERPESYKQWQLHHFRAGFMPIRLRKKLTNSAVYKVRKFYDRDFVIDVDKQQWLLMGWKGRIIYAISCWQPV</sequence>
<dbReference type="PANTHER" id="PTHR31636">
    <property type="entry name" value="OSJNBA0084A10.13 PROTEIN-RELATED"/>
    <property type="match status" value="1"/>
</dbReference>
<dbReference type="EMBL" id="JAVIJP010000054">
    <property type="protein sequence ID" value="KAL3623557.1"/>
    <property type="molecule type" value="Genomic_DNA"/>
</dbReference>
<feature type="region of interest" description="Leucine repeat II (LRII)" evidence="3">
    <location>
        <begin position="378"/>
        <end position="410"/>
    </location>
</feature>
<organism evidence="5 6">
    <name type="scientific">Castilleja foliolosa</name>
    <dbReference type="NCBI Taxonomy" id="1961234"/>
    <lineage>
        <taxon>Eukaryota</taxon>
        <taxon>Viridiplantae</taxon>
        <taxon>Streptophyta</taxon>
        <taxon>Embryophyta</taxon>
        <taxon>Tracheophyta</taxon>
        <taxon>Spermatophyta</taxon>
        <taxon>Magnoliopsida</taxon>
        <taxon>eudicotyledons</taxon>
        <taxon>Gunneridae</taxon>
        <taxon>Pentapetalae</taxon>
        <taxon>asterids</taxon>
        <taxon>lamiids</taxon>
        <taxon>Lamiales</taxon>
        <taxon>Orobanchaceae</taxon>
        <taxon>Pedicularideae</taxon>
        <taxon>Castillejinae</taxon>
        <taxon>Castilleja</taxon>
    </lineage>
</organism>
<evidence type="ECO:0000313" key="6">
    <source>
        <dbReference type="Proteomes" id="UP001632038"/>
    </source>
</evidence>
<feature type="compositionally biased region" description="Basic and acidic residues" evidence="4">
    <location>
        <begin position="181"/>
        <end position="194"/>
    </location>
</feature>
<comment type="similarity">
    <text evidence="3">Belongs to the GRAS family.</text>
</comment>
<feature type="region of interest" description="Disordered" evidence="4">
    <location>
        <begin position="165"/>
        <end position="195"/>
    </location>
</feature>
<name>A0ABD3C1X0_9LAMI</name>
<proteinExistence type="inferred from homology"/>
<keyword evidence="1" id="KW-0805">Transcription regulation</keyword>
<evidence type="ECO:0000256" key="1">
    <source>
        <dbReference type="ARBA" id="ARBA00023015"/>
    </source>
</evidence>
<comment type="caution">
    <text evidence="5">The sequence shown here is derived from an EMBL/GenBank/DDBJ whole genome shotgun (WGS) entry which is preliminary data.</text>
</comment>
<protein>
    <recommendedName>
        <fullName evidence="7">GRAS family transcription factor</fullName>
    </recommendedName>
</protein>
<feature type="short sequence motif" description="VHIID" evidence="3">
    <location>
        <begin position="346"/>
        <end position="350"/>
    </location>
</feature>
<reference evidence="6" key="1">
    <citation type="journal article" date="2024" name="IScience">
        <title>Strigolactones Initiate the Formation of Haustorium-like Structures in Castilleja.</title>
        <authorList>
            <person name="Buerger M."/>
            <person name="Peterson D."/>
            <person name="Chory J."/>
        </authorList>
    </citation>
    <scope>NUCLEOTIDE SEQUENCE [LARGE SCALE GENOMIC DNA]</scope>
</reference>
<keyword evidence="2" id="KW-0804">Transcription</keyword>
<gene>
    <name evidence="5" type="ORF">CASFOL_032373</name>
</gene>
<feature type="region of interest" description="Leucine repeat I (LRI)" evidence="3">
    <location>
        <begin position="236"/>
        <end position="296"/>
    </location>
</feature>
<evidence type="ECO:0008006" key="7">
    <source>
        <dbReference type="Google" id="ProtNLM"/>
    </source>
</evidence>
<dbReference type="Pfam" id="PF03514">
    <property type="entry name" value="GRAS"/>
    <property type="match status" value="2"/>
</dbReference>
<feature type="region of interest" description="SAW" evidence="3">
    <location>
        <begin position="520"/>
        <end position="596"/>
    </location>
</feature>
<dbReference type="PROSITE" id="PS50985">
    <property type="entry name" value="GRAS"/>
    <property type="match status" value="1"/>
</dbReference>
<comment type="caution">
    <text evidence="3">Lacks conserved residue(s) required for the propagation of feature annotation.</text>
</comment>
<accession>A0ABD3C1X0</accession>
<evidence type="ECO:0000256" key="4">
    <source>
        <dbReference type="SAM" id="MobiDB-lite"/>
    </source>
</evidence>
<dbReference type="InterPro" id="IPR005202">
    <property type="entry name" value="TF_GRAS"/>
</dbReference>
<dbReference type="Proteomes" id="UP001632038">
    <property type="component" value="Unassembled WGS sequence"/>
</dbReference>
<evidence type="ECO:0000313" key="5">
    <source>
        <dbReference type="EMBL" id="KAL3623557.1"/>
    </source>
</evidence>